<reference evidence="1" key="1">
    <citation type="journal article" date="2014" name="Int. J. Syst. Evol. Microbiol.">
        <title>Complete genome sequence of Corynebacterium casei LMG S-19264T (=DSM 44701T), isolated from a smear-ripened cheese.</title>
        <authorList>
            <consortium name="US DOE Joint Genome Institute (JGI-PGF)"/>
            <person name="Walter F."/>
            <person name="Albersmeier A."/>
            <person name="Kalinowski J."/>
            <person name="Ruckert C."/>
        </authorList>
    </citation>
    <scope>NUCLEOTIDE SEQUENCE</scope>
    <source>
        <strain evidence="1">CGMCC 1.12777</strain>
    </source>
</reference>
<sequence>MRLKRRRGAQNAHERDTMMHELWFRAHETVGIRTNHDRKQSGRAQNEALYAQNNCVLSPKSHHAGKTATNSSKVFNRLLVLSNGF</sequence>
<organism evidence="1 2">
    <name type="scientific">Pullulanibacillus pueri</name>
    <dbReference type="NCBI Taxonomy" id="1437324"/>
    <lineage>
        <taxon>Bacteria</taxon>
        <taxon>Bacillati</taxon>
        <taxon>Bacillota</taxon>
        <taxon>Bacilli</taxon>
        <taxon>Bacillales</taxon>
        <taxon>Sporolactobacillaceae</taxon>
        <taxon>Pullulanibacillus</taxon>
    </lineage>
</organism>
<gene>
    <name evidence="1" type="ORF">GCM10007096_26150</name>
</gene>
<evidence type="ECO:0000313" key="2">
    <source>
        <dbReference type="Proteomes" id="UP000656813"/>
    </source>
</evidence>
<comment type="caution">
    <text evidence="1">The sequence shown here is derived from an EMBL/GenBank/DDBJ whole genome shotgun (WGS) entry which is preliminary data.</text>
</comment>
<protein>
    <submittedName>
        <fullName evidence="1">Uncharacterized protein</fullName>
    </submittedName>
</protein>
<dbReference type="Proteomes" id="UP000656813">
    <property type="component" value="Unassembled WGS sequence"/>
</dbReference>
<name>A0A8J3ENC1_9BACL</name>
<reference evidence="1" key="2">
    <citation type="submission" date="2020-09" db="EMBL/GenBank/DDBJ databases">
        <authorList>
            <person name="Sun Q."/>
            <person name="Zhou Y."/>
        </authorList>
    </citation>
    <scope>NUCLEOTIDE SEQUENCE</scope>
    <source>
        <strain evidence="1">CGMCC 1.12777</strain>
    </source>
</reference>
<proteinExistence type="predicted"/>
<evidence type="ECO:0000313" key="1">
    <source>
        <dbReference type="EMBL" id="GGH84027.1"/>
    </source>
</evidence>
<dbReference type="EMBL" id="BMFV01000020">
    <property type="protein sequence ID" value="GGH84027.1"/>
    <property type="molecule type" value="Genomic_DNA"/>
</dbReference>
<dbReference type="AlphaFoldDB" id="A0A8J3ENC1"/>
<keyword evidence="2" id="KW-1185">Reference proteome</keyword>
<accession>A0A8J3ENC1</accession>